<dbReference type="OrthoDB" id="9795324at2"/>
<evidence type="ECO:0000256" key="8">
    <source>
        <dbReference type="RuleBase" id="RU363041"/>
    </source>
</evidence>
<evidence type="ECO:0000313" key="9">
    <source>
        <dbReference type="EMBL" id="KRS12356.1"/>
    </source>
</evidence>
<evidence type="ECO:0000256" key="2">
    <source>
        <dbReference type="ARBA" id="ARBA00009142"/>
    </source>
</evidence>
<organism evidence="9 10">
    <name type="scientific">Roseovarius atlanticus</name>
    <dbReference type="NCBI Taxonomy" id="1641875"/>
    <lineage>
        <taxon>Bacteria</taxon>
        <taxon>Pseudomonadati</taxon>
        <taxon>Pseudomonadota</taxon>
        <taxon>Alphaproteobacteria</taxon>
        <taxon>Rhodobacterales</taxon>
        <taxon>Roseobacteraceae</taxon>
        <taxon>Roseovarius</taxon>
    </lineage>
</organism>
<keyword evidence="3" id="KW-0813">Transport</keyword>
<dbReference type="PANTHER" id="PTHR30269:SF37">
    <property type="entry name" value="MEMBRANE TRANSPORTER PROTEIN"/>
    <property type="match status" value="1"/>
</dbReference>
<protein>
    <recommendedName>
        <fullName evidence="8">Probable membrane transporter protein</fullName>
    </recommendedName>
</protein>
<feature type="transmembrane region" description="Helical" evidence="8">
    <location>
        <begin position="105"/>
        <end position="125"/>
    </location>
</feature>
<evidence type="ECO:0000313" key="10">
    <source>
        <dbReference type="Proteomes" id="UP000051295"/>
    </source>
</evidence>
<proteinExistence type="inferred from homology"/>
<comment type="subcellular location">
    <subcellularLocation>
        <location evidence="1 8">Cell membrane</location>
        <topology evidence="1 8">Multi-pass membrane protein</topology>
    </subcellularLocation>
</comment>
<dbReference type="EMBL" id="LAXJ01000010">
    <property type="protein sequence ID" value="KRS12356.1"/>
    <property type="molecule type" value="Genomic_DNA"/>
</dbReference>
<keyword evidence="6 8" id="KW-1133">Transmembrane helix</keyword>
<dbReference type="STRING" id="1641875.XM53_12020"/>
<reference evidence="9 10" key="1">
    <citation type="submission" date="2015-04" db="EMBL/GenBank/DDBJ databases">
        <title>The draft genome sequence of Roseovarius sp.R12b.</title>
        <authorList>
            <person name="Li G."/>
            <person name="Lai Q."/>
            <person name="Shao Z."/>
            <person name="Yan P."/>
        </authorList>
    </citation>
    <scope>NUCLEOTIDE SEQUENCE [LARGE SCALE GENOMIC DNA]</scope>
    <source>
        <strain evidence="9 10">R12B</strain>
    </source>
</reference>
<dbReference type="InterPro" id="IPR052017">
    <property type="entry name" value="TSUP"/>
</dbReference>
<evidence type="ECO:0000256" key="7">
    <source>
        <dbReference type="ARBA" id="ARBA00023136"/>
    </source>
</evidence>
<feature type="transmembrane region" description="Helical" evidence="8">
    <location>
        <begin position="80"/>
        <end position="98"/>
    </location>
</feature>
<feature type="transmembrane region" description="Helical" evidence="8">
    <location>
        <begin position="200"/>
        <end position="222"/>
    </location>
</feature>
<keyword evidence="7 8" id="KW-0472">Membrane</keyword>
<dbReference type="PATRIC" id="fig|1641875.4.peg.194"/>
<dbReference type="RefSeq" id="WP_057793611.1">
    <property type="nucleotide sequence ID" value="NZ_LAXJ01000010.1"/>
</dbReference>
<dbReference type="InterPro" id="IPR002781">
    <property type="entry name" value="TM_pro_TauE-like"/>
</dbReference>
<name>A0A0T5NTX7_9RHOB</name>
<dbReference type="GO" id="GO:0005886">
    <property type="term" value="C:plasma membrane"/>
    <property type="evidence" value="ECO:0007669"/>
    <property type="project" value="UniProtKB-SubCell"/>
</dbReference>
<evidence type="ECO:0000256" key="3">
    <source>
        <dbReference type="ARBA" id="ARBA00022448"/>
    </source>
</evidence>
<accession>A0A0T5NTX7</accession>
<keyword evidence="5 8" id="KW-0812">Transmembrane</keyword>
<evidence type="ECO:0000256" key="6">
    <source>
        <dbReference type="ARBA" id="ARBA00022989"/>
    </source>
</evidence>
<dbReference type="Pfam" id="PF01925">
    <property type="entry name" value="TauE"/>
    <property type="match status" value="1"/>
</dbReference>
<keyword evidence="10" id="KW-1185">Reference proteome</keyword>
<feature type="transmembrane region" description="Helical" evidence="8">
    <location>
        <begin position="137"/>
        <end position="162"/>
    </location>
</feature>
<evidence type="ECO:0000256" key="5">
    <source>
        <dbReference type="ARBA" id="ARBA00022692"/>
    </source>
</evidence>
<dbReference type="AlphaFoldDB" id="A0A0T5NTX7"/>
<feature type="transmembrane region" description="Helical" evidence="8">
    <location>
        <begin position="174"/>
        <end position="194"/>
    </location>
</feature>
<sequence length="250" mass="26228">MPEILSGVLATPGLVWLCFAIGVAGLVRGFTGFGTALIVVPVANIFLSPKEVIVVIMLTGIASNAAILRRAWRQGEPKEVGFLVLAALVTVPVGLMLLDRLDTDTVRWIITGVAAGMLAALIAGWRYSRAITRPGLLAIGAAAGIVGGLTGLTGPVVILFYLSGQAAVQSVRGNTILFLAALDVVLIANLLWQGAVTAELAMLAVVMSVPYLITTLIGQALFDPTRERLYRWAAYGVIALAVISGLPLWD</sequence>
<gene>
    <name evidence="9" type="ORF">XM53_12020</name>
</gene>
<comment type="caution">
    <text evidence="9">The sequence shown here is derived from an EMBL/GenBank/DDBJ whole genome shotgun (WGS) entry which is preliminary data.</text>
</comment>
<keyword evidence="4 8" id="KW-1003">Cell membrane</keyword>
<dbReference type="Proteomes" id="UP000051295">
    <property type="component" value="Unassembled WGS sequence"/>
</dbReference>
<feature type="transmembrane region" description="Helical" evidence="8">
    <location>
        <begin position="229"/>
        <end position="249"/>
    </location>
</feature>
<evidence type="ECO:0000256" key="1">
    <source>
        <dbReference type="ARBA" id="ARBA00004651"/>
    </source>
</evidence>
<dbReference type="PANTHER" id="PTHR30269">
    <property type="entry name" value="TRANSMEMBRANE PROTEIN YFCA"/>
    <property type="match status" value="1"/>
</dbReference>
<evidence type="ECO:0000256" key="4">
    <source>
        <dbReference type="ARBA" id="ARBA00022475"/>
    </source>
</evidence>
<comment type="similarity">
    <text evidence="2 8">Belongs to the 4-toluene sulfonate uptake permease (TSUP) (TC 2.A.102) family.</text>
</comment>